<evidence type="ECO:0008006" key="3">
    <source>
        <dbReference type="Google" id="ProtNLM"/>
    </source>
</evidence>
<dbReference type="AlphaFoldDB" id="A0A498CU59"/>
<dbReference type="Proteomes" id="UP000267166">
    <property type="component" value="Unassembled WGS sequence"/>
</dbReference>
<gene>
    <name evidence="1" type="ORF">D9K80_18215</name>
</gene>
<protein>
    <recommendedName>
        <fullName evidence="3">Type VI secretion system (T6SS), amidase effector protein 4</fullName>
    </recommendedName>
</protein>
<evidence type="ECO:0000313" key="2">
    <source>
        <dbReference type="Proteomes" id="UP000267166"/>
    </source>
</evidence>
<dbReference type="EMBL" id="RCHD01000096">
    <property type="protein sequence ID" value="RLL27579.1"/>
    <property type="molecule type" value="Genomic_DNA"/>
</dbReference>
<accession>A0A498CU59</accession>
<evidence type="ECO:0000313" key="1">
    <source>
        <dbReference type="EMBL" id="RLL27579.1"/>
    </source>
</evidence>
<dbReference type="RefSeq" id="WP_121595079.1">
    <property type="nucleotide sequence ID" value="NZ_RCHD01000096.1"/>
</dbReference>
<sequence>MVIEAEVDGVISEPLKVNRPRWTDMAINYPNNTIHKETLYPQISRALGREINNDAYANTCALRMSAGLIRSGVQLPKAPSKGGTIVGDDGKNYWIRVKDLKAYLYTLFKKPDLSVDLPKLSSINPYVPEELDHRLDYVKNNIIEKIKNKKGIIVFEVTGWGDSTGHFTLWEGGENGRGLLYSSDDQNNPDSATYYFWMVATGNNNGITQKVDFWELK</sequence>
<reference evidence="1 2" key="1">
    <citation type="submission" date="2018-09" db="EMBL/GenBank/DDBJ databases">
        <title>The draft genome of Acinetobacter sp. strains.</title>
        <authorList>
            <person name="Qin J."/>
            <person name="Feng Y."/>
            <person name="Zong Z."/>
        </authorList>
    </citation>
    <scope>NUCLEOTIDE SEQUENCE [LARGE SCALE GENOMIC DNA]</scope>
    <source>
        <strain evidence="1 2">WCHAc060003</strain>
    </source>
</reference>
<comment type="caution">
    <text evidence="1">The sequence shown here is derived from an EMBL/GenBank/DDBJ whole genome shotgun (WGS) entry which is preliminary data.</text>
</comment>
<name>A0A498CU59_9GAMM</name>
<proteinExistence type="predicted"/>
<dbReference type="Pfam" id="PF14113">
    <property type="entry name" value="Tae4"/>
    <property type="match status" value="1"/>
</dbReference>
<dbReference type="Gene3D" id="3.90.1720.70">
    <property type="match status" value="1"/>
</dbReference>
<dbReference type="InterPro" id="IPR025562">
    <property type="entry name" value="Tae4"/>
</dbReference>
<organism evidence="1 2">
    <name type="scientific">Acinetobacter cumulans</name>
    <dbReference type="NCBI Taxonomy" id="2136182"/>
    <lineage>
        <taxon>Bacteria</taxon>
        <taxon>Pseudomonadati</taxon>
        <taxon>Pseudomonadota</taxon>
        <taxon>Gammaproteobacteria</taxon>
        <taxon>Moraxellales</taxon>
        <taxon>Moraxellaceae</taxon>
        <taxon>Acinetobacter</taxon>
    </lineage>
</organism>